<evidence type="ECO:0000256" key="1">
    <source>
        <dbReference type="SAM" id="Phobius"/>
    </source>
</evidence>
<dbReference type="OrthoDB" id="853850at2"/>
<protein>
    <submittedName>
        <fullName evidence="2">Uncharacterized protein</fullName>
    </submittedName>
</protein>
<feature type="transmembrane region" description="Helical" evidence="1">
    <location>
        <begin position="7"/>
        <end position="27"/>
    </location>
</feature>
<keyword evidence="1" id="KW-0472">Membrane</keyword>
<gene>
    <name evidence="2" type="ORF">FJM65_09345</name>
</gene>
<dbReference type="AlphaFoldDB" id="A0A501W6T8"/>
<name>A0A501W6T8_9BACT</name>
<keyword evidence="3" id="KW-1185">Reference proteome</keyword>
<evidence type="ECO:0000313" key="2">
    <source>
        <dbReference type="EMBL" id="TPE44345.1"/>
    </source>
</evidence>
<dbReference type="Proteomes" id="UP000316727">
    <property type="component" value="Unassembled WGS sequence"/>
</dbReference>
<dbReference type="EMBL" id="VFRQ01000004">
    <property type="protein sequence ID" value="TPE44345.1"/>
    <property type="molecule type" value="Genomic_DNA"/>
</dbReference>
<reference evidence="2 3" key="1">
    <citation type="submission" date="2019-06" db="EMBL/GenBank/DDBJ databases">
        <title>A novel bacterium of genus Pontibacter, isolated from marine sediment.</title>
        <authorList>
            <person name="Huang H."/>
            <person name="Mo K."/>
            <person name="Hu Y."/>
        </authorList>
    </citation>
    <scope>NUCLEOTIDE SEQUENCE [LARGE SCALE GENOMIC DNA]</scope>
    <source>
        <strain evidence="2 3">HB172049</strain>
    </source>
</reference>
<dbReference type="RefSeq" id="WP_140621236.1">
    <property type="nucleotide sequence ID" value="NZ_VFRQ01000004.1"/>
</dbReference>
<comment type="caution">
    <text evidence="2">The sequence shown here is derived from an EMBL/GenBank/DDBJ whole genome shotgun (WGS) entry which is preliminary data.</text>
</comment>
<accession>A0A501W6T8</accession>
<keyword evidence="1" id="KW-1133">Transmembrane helix</keyword>
<evidence type="ECO:0000313" key="3">
    <source>
        <dbReference type="Proteomes" id="UP000316727"/>
    </source>
</evidence>
<sequence>MQNRRTYRIVMTIACFVFAGMNAYRILKGDYAAIDVFLLVVFLVFGIMYLFILFRKDRPE</sequence>
<feature type="transmembrane region" description="Helical" evidence="1">
    <location>
        <begin position="33"/>
        <end position="54"/>
    </location>
</feature>
<proteinExistence type="predicted"/>
<organism evidence="2 3">
    <name type="scientific">Pontibacter mangrovi</name>
    <dbReference type="NCBI Taxonomy" id="2589816"/>
    <lineage>
        <taxon>Bacteria</taxon>
        <taxon>Pseudomonadati</taxon>
        <taxon>Bacteroidota</taxon>
        <taxon>Cytophagia</taxon>
        <taxon>Cytophagales</taxon>
        <taxon>Hymenobacteraceae</taxon>
        <taxon>Pontibacter</taxon>
    </lineage>
</organism>
<keyword evidence="1" id="KW-0812">Transmembrane</keyword>